<reference evidence="6 7" key="1">
    <citation type="submission" date="2020-02" db="EMBL/GenBank/DDBJ databases">
        <title>Thermophilic hydrogen producing bacteria, Caloranaerobacter azorensis.</title>
        <authorList>
            <person name="Baek K."/>
        </authorList>
    </citation>
    <scope>NUCLEOTIDE SEQUENCE [LARGE SCALE GENOMIC DNA]</scope>
    <source>
        <strain evidence="6 7">T3-1</strain>
    </source>
</reference>
<dbReference type="PROSITE" id="PS51918">
    <property type="entry name" value="RADICAL_SAM"/>
    <property type="match status" value="1"/>
</dbReference>
<evidence type="ECO:0000256" key="2">
    <source>
        <dbReference type="ARBA" id="ARBA00022723"/>
    </source>
</evidence>
<dbReference type="KEGG" id="cazo:G3A45_09420"/>
<dbReference type="SUPFAM" id="SSF102114">
    <property type="entry name" value="Radical SAM enzymes"/>
    <property type="match status" value="1"/>
</dbReference>
<dbReference type="InterPro" id="IPR006638">
    <property type="entry name" value="Elp3/MiaA/NifB-like_rSAM"/>
</dbReference>
<evidence type="ECO:0000256" key="1">
    <source>
        <dbReference type="ARBA" id="ARBA00022691"/>
    </source>
</evidence>
<dbReference type="EMBL" id="CP048617">
    <property type="protein sequence ID" value="QIB27489.1"/>
    <property type="molecule type" value="Genomic_DNA"/>
</dbReference>
<dbReference type="GO" id="GO:0046872">
    <property type="term" value="F:metal ion binding"/>
    <property type="evidence" value="ECO:0007669"/>
    <property type="project" value="UniProtKB-KW"/>
</dbReference>
<keyword evidence="1" id="KW-0949">S-adenosyl-L-methionine</keyword>
<dbReference type="AlphaFoldDB" id="A0A6P1YDQ6"/>
<keyword evidence="3" id="KW-0408">Iron</keyword>
<dbReference type="GO" id="GO:0051536">
    <property type="term" value="F:iron-sulfur cluster binding"/>
    <property type="evidence" value="ECO:0007669"/>
    <property type="project" value="UniProtKB-KW"/>
</dbReference>
<dbReference type="PANTHER" id="PTHR11228:SF35">
    <property type="entry name" value="MOLYBDENUM COFACTOR BIOSYNTHESIS PROTEIN A-RELATED"/>
    <property type="match status" value="1"/>
</dbReference>
<dbReference type="CDD" id="cd01335">
    <property type="entry name" value="Radical_SAM"/>
    <property type="match status" value="1"/>
</dbReference>
<dbReference type="GO" id="GO:0003824">
    <property type="term" value="F:catalytic activity"/>
    <property type="evidence" value="ECO:0007669"/>
    <property type="project" value="InterPro"/>
</dbReference>
<evidence type="ECO:0000256" key="4">
    <source>
        <dbReference type="ARBA" id="ARBA00023014"/>
    </source>
</evidence>
<dbReference type="SFLD" id="SFLDG01067">
    <property type="entry name" value="SPASM/twitch_domain_containing"/>
    <property type="match status" value="1"/>
</dbReference>
<dbReference type="InterPro" id="IPR058240">
    <property type="entry name" value="rSAM_sf"/>
</dbReference>
<dbReference type="InterPro" id="IPR007197">
    <property type="entry name" value="rSAM"/>
</dbReference>
<dbReference type="PANTHER" id="PTHR11228">
    <property type="entry name" value="RADICAL SAM DOMAIN PROTEIN"/>
    <property type="match status" value="1"/>
</dbReference>
<organism evidence="6 7">
    <name type="scientific">Caloranaerobacter azorensis</name>
    <dbReference type="NCBI Taxonomy" id="116090"/>
    <lineage>
        <taxon>Bacteria</taxon>
        <taxon>Bacillati</taxon>
        <taxon>Bacillota</taxon>
        <taxon>Tissierellia</taxon>
        <taxon>Tissierellales</taxon>
        <taxon>Thermohalobacteraceae</taxon>
        <taxon>Caloranaerobacter</taxon>
    </lineage>
</organism>
<proteinExistence type="predicted"/>
<dbReference type="SFLD" id="SFLDS00029">
    <property type="entry name" value="Radical_SAM"/>
    <property type="match status" value="1"/>
</dbReference>
<dbReference type="RefSeq" id="WP_163235318.1">
    <property type="nucleotide sequence ID" value="NZ_CP048617.1"/>
</dbReference>
<feature type="domain" description="Radical SAM core" evidence="5">
    <location>
        <begin position="125"/>
        <end position="348"/>
    </location>
</feature>
<dbReference type="InterPro" id="IPR050377">
    <property type="entry name" value="Radical_SAM_PqqE_MftC-like"/>
</dbReference>
<evidence type="ECO:0000313" key="6">
    <source>
        <dbReference type="EMBL" id="QIB27489.1"/>
    </source>
</evidence>
<evidence type="ECO:0000256" key="3">
    <source>
        <dbReference type="ARBA" id="ARBA00023004"/>
    </source>
</evidence>
<dbReference type="InterPro" id="IPR023885">
    <property type="entry name" value="4Fe4S-binding_SPASM_dom"/>
</dbReference>
<keyword evidence="4" id="KW-0411">Iron-sulfur</keyword>
<name>A0A6P1YDQ6_9FIRM</name>
<protein>
    <submittedName>
        <fullName evidence="6">Radical SAM protein</fullName>
    </submittedName>
</protein>
<accession>A0A6P1YDQ6</accession>
<dbReference type="CDD" id="cd21109">
    <property type="entry name" value="SPASM"/>
    <property type="match status" value="1"/>
</dbReference>
<dbReference type="Pfam" id="PF04055">
    <property type="entry name" value="Radical_SAM"/>
    <property type="match status" value="1"/>
</dbReference>
<keyword evidence="2" id="KW-0479">Metal-binding</keyword>
<dbReference type="Proteomes" id="UP000464452">
    <property type="component" value="Chromosome"/>
</dbReference>
<dbReference type="InterPro" id="IPR013785">
    <property type="entry name" value="Aldolase_TIM"/>
</dbReference>
<sequence>MNVNSKDVLVLKNNYKVKVKNGRCVLETIYPYERNILTLSLIHGIIFSMLDGNRCYEVLCDDISYVLGIPKEKTNELMKNFIDIFQSFIEVNSGLKRSDLNSIDIARNTTVADYKTIKKDVLDNLKREPVSLVYFVTQKCGSDCIYCAVGSSYKKNSLCDDNPLNIEEIQQLAFEARKLGFSEVELTGGDPLMHPDILRIIEIFSDVGIKVNISTKMPITETFINKIKYINNLNIQISLDAIDPVLFEQLTGTSKDRLKNIITSLELLSKNNIAYKVKATITSYNIFHIPSMVKFLHEKGCKCFHVQSYYMSQVKHNENLFPKKEDYKTFDLKMQQLMNEYKDMDFILGYDLDIINGSRKFRSVSRPYCLGGRKGMAIYENGDFGMCGMTANKSMRIGNIRNMTLKEAWESENMMKMIKPTRDLFKGTLCEQCDLFDECSLKRCYLRSLIYFGTIYEIDPLCPYSKYDYKYTRN</sequence>
<dbReference type="SMART" id="SM00729">
    <property type="entry name" value="Elp3"/>
    <property type="match status" value="1"/>
</dbReference>
<evidence type="ECO:0000259" key="5">
    <source>
        <dbReference type="PROSITE" id="PS51918"/>
    </source>
</evidence>
<gene>
    <name evidence="6" type="ORF">G3A45_09420</name>
</gene>
<evidence type="ECO:0000313" key="7">
    <source>
        <dbReference type="Proteomes" id="UP000464452"/>
    </source>
</evidence>
<dbReference type="Gene3D" id="3.20.20.70">
    <property type="entry name" value="Aldolase class I"/>
    <property type="match status" value="1"/>
</dbReference>
<dbReference type="Pfam" id="PF13186">
    <property type="entry name" value="SPASM"/>
    <property type="match status" value="1"/>
</dbReference>